<evidence type="ECO:0000256" key="1">
    <source>
        <dbReference type="SAM" id="Phobius"/>
    </source>
</evidence>
<proteinExistence type="predicted"/>
<feature type="transmembrane region" description="Helical" evidence="1">
    <location>
        <begin position="15"/>
        <end position="32"/>
    </location>
</feature>
<dbReference type="EMBL" id="QEQK01000013">
    <property type="protein sequence ID" value="PWN55095.1"/>
    <property type="molecule type" value="Genomic_DNA"/>
</dbReference>
<dbReference type="Proteomes" id="UP000251800">
    <property type="component" value="Unassembled WGS sequence"/>
</dbReference>
<keyword evidence="1" id="KW-0472">Membrane</keyword>
<organism evidence="2 3">
    <name type="scientific">Abyssibacter profundi</name>
    <dbReference type="NCBI Taxonomy" id="2182787"/>
    <lineage>
        <taxon>Bacteria</taxon>
        <taxon>Pseudomonadati</taxon>
        <taxon>Pseudomonadota</taxon>
        <taxon>Gammaproteobacteria</taxon>
        <taxon>Chromatiales</taxon>
        <taxon>Oceanococcaceae</taxon>
        <taxon>Abyssibacter</taxon>
    </lineage>
</organism>
<name>A0A383XR41_9GAMM</name>
<keyword evidence="3" id="KW-1185">Reference proteome</keyword>
<accession>A0A383XR41</accession>
<dbReference type="AlphaFoldDB" id="A0A383XR41"/>
<protein>
    <submittedName>
        <fullName evidence="2">Uncharacterized protein</fullName>
    </submittedName>
</protein>
<keyword evidence="1" id="KW-0812">Transmembrane</keyword>
<reference evidence="2 3" key="1">
    <citation type="submission" date="2018-05" db="EMBL/GenBank/DDBJ databases">
        <title>Abyssibacter profundi OUC007T gen. nov., sp. nov, a marine bacterium isolated from seawater of the Mariana Trench.</title>
        <authorList>
            <person name="Zhou S."/>
        </authorList>
    </citation>
    <scope>NUCLEOTIDE SEQUENCE [LARGE SCALE GENOMIC DNA]</scope>
    <source>
        <strain evidence="2 3">OUC007</strain>
    </source>
</reference>
<evidence type="ECO:0000313" key="3">
    <source>
        <dbReference type="Proteomes" id="UP000251800"/>
    </source>
</evidence>
<dbReference type="RefSeq" id="WP_109721094.1">
    <property type="nucleotide sequence ID" value="NZ_QEQK01000013.1"/>
</dbReference>
<comment type="caution">
    <text evidence="2">The sequence shown here is derived from an EMBL/GenBank/DDBJ whole genome shotgun (WGS) entry which is preliminary data.</text>
</comment>
<keyword evidence="1" id="KW-1133">Transmembrane helix</keyword>
<gene>
    <name evidence="2" type="ORF">DEH80_13780</name>
</gene>
<evidence type="ECO:0000313" key="2">
    <source>
        <dbReference type="EMBL" id="PWN55095.1"/>
    </source>
</evidence>
<sequence>MTTFPDGADMEHLDTIVKFLMLGGFITLMMWLDRRFDLGMNDWGCGTRRSTTDDQALRARLEALEAVVTDRDFELDREFDVLRRRAS</sequence>